<keyword evidence="3" id="KW-1185">Reference proteome</keyword>
<feature type="domain" description="GCK" evidence="2">
    <location>
        <begin position="79"/>
        <end position="153"/>
    </location>
</feature>
<evidence type="ECO:0000313" key="4">
    <source>
        <dbReference type="RefSeq" id="XP_008811290.1"/>
    </source>
</evidence>
<evidence type="ECO:0000256" key="1">
    <source>
        <dbReference type="SAM" id="MobiDB-lite"/>
    </source>
</evidence>
<dbReference type="PANTHER" id="PTHR34357">
    <property type="entry name" value="F7A19.14 PROTEIN-RELATED"/>
    <property type="match status" value="1"/>
</dbReference>
<dbReference type="GeneID" id="103722492"/>
<feature type="compositionally biased region" description="Pro residues" evidence="1">
    <location>
        <begin position="1"/>
        <end position="11"/>
    </location>
</feature>
<dbReference type="Proteomes" id="UP000228380">
    <property type="component" value="Chromosome 11"/>
</dbReference>
<dbReference type="InterPro" id="IPR012891">
    <property type="entry name" value="GCK_dom"/>
</dbReference>
<evidence type="ECO:0000259" key="2">
    <source>
        <dbReference type="SMART" id="SM01227"/>
    </source>
</evidence>
<feature type="compositionally biased region" description="Pro residues" evidence="1">
    <location>
        <begin position="25"/>
        <end position="34"/>
    </location>
</feature>
<feature type="region of interest" description="Disordered" evidence="1">
    <location>
        <begin position="1"/>
        <end position="79"/>
    </location>
</feature>
<dbReference type="RefSeq" id="XP_008811290.1">
    <property type="nucleotide sequence ID" value="XM_008813068.4"/>
</dbReference>
<feature type="compositionally biased region" description="Acidic residues" evidence="1">
    <location>
        <begin position="70"/>
        <end position="79"/>
    </location>
</feature>
<accession>A0A8B7D1V0</accession>
<gene>
    <name evidence="4" type="primary">LOC103722492</name>
</gene>
<evidence type="ECO:0000313" key="3">
    <source>
        <dbReference type="Proteomes" id="UP000228380"/>
    </source>
</evidence>
<dbReference type="Gene3D" id="1.10.287.2900">
    <property type="match status" value="1"/>
</dbReference>
<reference evidence="3" key="1">
    <citation type="journal article" date="2019" name="Nat. Commun.">
        <title>Genome-wide association mapping of date palm fruit traits.</title>
        <authorList>
            <person name="Hazzouri K.M."/>
            <person name="Gros-Balthazard M."/>
            <person name="Flowers J.M."/>
            <person name="Copetti D."/>
            <person name="Lemansour A."/>
            <person name="Lebrun M."/>
            <person name="Masmoudi K."/>
            <person name="Ferrand S."/>
            <person name="Dhar M.I."/>
            <person name="Fresquez Z.A."/>
            <person name="Rosas U."/>
            <person name="Zhang J."/>
            <person name="Talag J."/>
            <person name="Lee S."/>
            <person name="Kudrna D."/>
            <person name="Powell R.F."/>
            <person name="Leitch I.J."/>
            <person name="Krueger R.R."/>
            <person name="Wing R.A."/>
            <person name="Amiri K.M.A."/>
            <person name="Purugganan M.D."/>
        </authorList>
    </citation>
    <scope>NUCLEOTIDE SEQUENCE [LARGE SCALE GENOMIC DNA]</scope>
    <source>
        <strain evidence="3">cv. Khalas</strain>
    </source>
</reference>
<dbReference type="SMART" id="SM01227">
    <property type="entry name" value="GCK"/>
    <property type="match status" value="1"/>
</dbReference>
<dbReference type="OrthoDB" id="2148418at2759"/>
<proteinExistence type="predicted"/>
<organism evidence="3 4">
    <name type="scientific">Phoenix dactylifera</name>
    <name type="common">Date palm</name>
    <dbReference type="NCBI Taxonomy" id="42345"/>
    <lineage>
        <taxon>Eukaryota</taxon>
        <taxon>Viridiplantae</taxon>
        <taxon>Streptophyta</taxon>
        <taxon>Embryophyta</taxon>
        <taxon>Tracheophyta</taxon>
        <taxon>Spermatophyta</taxon>
        <taxon>Magnoliopsida</taxon>
        <taxon>Liliopsida</taxon>
        <taxon>Arecaceae</taxon>
        <taxon>Coryphoideae</taxon>
        <taxon>Phoeniceae</taxon>
        <taxon>Phoenix</taxon>
    </lineage>
</organism>
<dbReference type="KEGG" id="pda:103722492"/>
<dbReference type="Pfam" id="PF07802">
    <property type="entry name" value="GCK"/>
    <property type="match status" value="1"/>
</dbReference>
<name>A0A8B7D1V0_PHODC</name>
<dbReference type="AlphaFoldDB" id="A0A8B7D1V0"/>
<dbReference type="PANTHER" id="PTHR34357:SF2">
    <property type="entry name" value="F26F24.3-RELATED"/>
    <property type="match status" value="1"/>
</dbReference>
<protein>
    <submittedName>
        <fullName evidence="4">Proline-rich receptor-like protein kinase PERK6</fullName>
    </submittedName>
</protein>
<reference evidence="4" key="2">
    <citation type="submission" date="2025-08" db="UniProtKB">
        <authorList>
            <consortium name="RefSeq"/>
        </authorList>
    </citation>
    <scope>IDENTIFICATION</scope>
    <source>
        <tissue evidence="4">Young leaves</tissue>
    </source>
</reference>
<sequence>MSSSPPSPSEPPAECQTIAPTTDSPSPPPPPPPSDQGGESSGDSERPNSSAGGGDGEKNGGEGEAGGGGEEQEDEEEEGECGFCLFMKGGGCKEEFIAWEKCVEEADQTGEDVVSKCFEVTSLLKKCMDAHADYYAPILDAEKAMTDAAATAATTTTPDSEK</sequence>